<comment type="similarity">
    <text evidence="6">Belongs to the major facilitator superfamily. Allantoate permease family.</text>
</comment>
<evidence type="ECO:0000256" key="6">
    <source>
        <dbReference type="ARBA" id="ARBA00037968"/>
    </source>
</evidence>
<feature type="transmembrane region" description="Helical" evidence="8">
    <location>
        <begin position="344"/>
        <end position="364"/>
    </location>
</feature>
<evidence type="ECO:0000256" key="4">
    <source>
        <dbReference type="ARBA" id="ARBA00022989"/>
    </source>
</evidence>
<feature type="transmembrane region" description="Helical" evidence="8">
    <location>
        <begin position="370"/>
        <end position="391"/>
    </location>
</feature>
<dbReference type="InterPro" id="IPR011701">
    <property type="entry name" value="MFS"/>
</dbReference>
<name>A0A2C5YFS3_9HYPO</name>
<evidence type="ECO:0000256" key="3">
    <source>
        <dbReference type="ARBA" id="ARBA00022692"/>
    </source>
</evidence>
<evidence type="ECO:0000256" key="8">
    <source>
        <dbReference type="SAM" id="Phobius"/>
    </source>
</evidence>
<reference evidence="10 11" key="1">
    <citation type="submission" date="2017-06" db="EMBL/GenBank/DDBJ databases">
        <title>Ant-infecting Ophiocordyceps genomes reveal a high diversity of potential behavioral manipulation genes and a possible major role for enterotoxins.</title>
        <authorList>
            <person name="De Bekker C."/>
            <person name="Evans H.C."/>
            <person name="Brachmann A."/>
            <person name="Hughes D.P."/>
        </authorList>
    </citation>
    <scope>NUCLEOTIDE SEQUENCE [LARGE SCALE GENOMIC DNA]</scope>
    <source>
        <strain evidence="10 11">Map64</strain>
    </source>
</reference>
<keyword evidence="3 8" id="KW-0812">Transmembrane</keyword>
<evidence type="ECO:0000313" key="11">
    <source>
        <dbReference type="Proteomes" id="UP000226192"/>
    </source>
</evidence>
<feature type="transmembrane region" description="Helical" evidence="8">
    <location>
        <begin position="115"/>
        <end position="136"/>
    </location>
</feature>
<keyword evidence="2" id="KW-0813">Transport</keyword>
<feature type="domain" description="Major facilitator superfamily (MFS) profile" evidence="9">
    <location>
        <begin position="78"/>
        <end position="491"/>
    </location>
</feature>
<protein>
    <recommendedName>
        <fullName evidence="9">Major facilitator superfamily (MFS) profile domain-containing protein</fullName>
    </recommendedName>
</protein>
<evidence type="ECO:0000259" key="9">
    <source>
        <dbReference type="PROSITE" id="PS50850"/>
    </source>
</evidence>
<evidence type="ECO:0000313" key="10">
    <source>
        <dbReference type="EMBL" id="PHH66556.1"/>
    </source>
</evidence>
<accession>A0A2C5YFS3</accession>
<keyword evidence="11" id="KW-1185">Reference proteome</keyword>
<dbReference type="STRING" id="1399860.A0A2C5YFS3"/>
<organism evidence="10 11">
    <name type="scientific">Ophiocordyceps australis</name>
    <dbReference type="NCBI Taxonomy" id="1399860"/>
    <lineage>
        <taxon>Eukaryota</taxon>
        <taxon>Fungi</taxon>
        <taxon>Dikarya</taxon>
        <taxon>Ascomycota</taxon>
        <taxon>Pezizomycotina</taxon>
        <taxon>Sordariomycetes</taxon>
        <taxon>Hypocreomycetidae</taxon>
        <taxon>Hypocreales</taxon>
        <taxon>Ophiocordycipitaceae</taxon>
        <taxon>Ophiocordyceps</taxon>
    </lineage>
</organism>
<dbReference type="InterPro" id="IPR036259">
    <property type="entry name" value="MFS_trans_sf"/>
</dbReference>
<keyword evidence="4 8" id="KW-1133">Transmembrane helix</keyword>
<dbReference type="FunFam" id="1.20.1250.20:FF:000064">
    <property type="entry name" value="MFS allantoate transporter"/>
    <property type="match status" value="1"/>
</dbReference>
<gene>
    <name evidence="10" type="ORF">CDD81_7031</name>
</gene>
<evidence type="ECO:0000256" key="7">
    <source>
        <dbReference type="SAM" id="MobiDB-lite"/>
    </source>
</evidence>
<dbReference type="PANTHER" id="PTHR43791:SF40">
    <property type="entry name" value="THIAMINE PATHWAY TRANSPORTER THI73"/>
    <property type="match status" value="1"/>
</dbReference>
<evidence type="ECO:0000256" key="5">
    <source>
        <dbReference type="ARBA" id="ARBA00023136"/>
    </source>
</evidence>
<dbReference type="GO" id="GO:0016020">
    <property type="term" value="C:membrane"/>
    <property type="evidence" value="ECO:0007669"/>
    <property type="project" value="UniProtKB-SubCell"/>
</dbReference>
<dbReference type="Gene3D" id="1.20.1250.20">
    <property type="entry name" value="MFS general substrate transporter like domains"/>
    <property type="match status" value="2"/>
</dbReference>
<feature type="transmembrane region" description="Helical" evidence="8">
    <location>
        <begin position="142"/>
        <end position="162"/>
    </location>
</feature>
<dbReference type="PANTHER" id="PTHR43791">
    <property type="entry name" value="PERMEASE-RELATED"/>
    <property type="match status" value="1"/>
</dbReference>
<feature type="transmembrane region" description="Helical" evidence="8">
    <location>
        <begin position="466"/>
        <end position="488"/>
    </location>
</feature>
<keyword evidence="5 8" id="KW-0472">Membrane</keyword>
<feature type="region of interest" description="Disordered" evidence="7">
    <location>
        <begin position="1"/>
        <end position="20"/>
    </location>
</feature>
<feature type="transmembrane region" description="Helical" evidence="8">
    <location>
        <begin position="174"/>
        <end position="194"/>
    </location>
</feature>
<dbReference type="GO" id="GO:0022857">
    <property type="term" value="F:transmembrane transporter activity"/>
    <property type="evidence" value="ECO:0007669"/>
    <property type="project" value="InterPro"/>
</dbReference>
<feature type="transmembrane region" description="Helical" evidence="8">
    <location>
        <begin position="206"/>
        <end position="225"/>
    </location>
</feature>
<dbReference type="SUPFAM" id="SSF103473">
    <property type="entry name" value="MFS general substrate transporter"/>
    <property type="match status" value="1"/>
</dbReference>
<dbReference type="PROSITE" id="PS50850">
    <property type="entry name" value="MFS"/>
    <property type="match status" value="1"/>
</dbReference>
<feature type="transmembrane region" description="Helical" evidence="8">
    <location>
        <begin position="398"/>
        <end position="418"/>
    </location>
</feature>
<sequence length="523" mass="57701">MLVPLASQDPHTTMADDKMHPVAIRRTPLSSLSDKQASPPPDSADVDAAWSFLNQHRHVNGIEHVNLHALRRRIDWRIVPLMFGCYTMQFLDKVILNYAAVMGITKDLNLKGNDFSNVATFLFVGLLCFEVPNTYFLQKFPAAKWLGLNVTLWGIATACGAATSNYGGLLATRILLGMFEATIGPSLMLISSQWYTKSEQAPRFSFWYLGLGLGQIIGGLVSFAFQHIGPGASLAGWRIMFLALGLFTICLGLATFFTLPDTPMAASWMSDAEKVALLRHVSVNQTGIQTRRFRPREILEAVLDPQIWLLVLSVVLLSVSSGVVTTYSSTLIRNLGYTPKKAALMNMPSGAVSIFFTLFVGFGIRKQSHRWAWIIVCIVPAIIGGALMSFLNPKTHRSGVLAGIYLVNAVVAPLPIFYNWTVANCAGGTKRAFTSALISGSFSIGNIIGPQTFQARDAPDFHPAKLAVMGTQAGCALTTFILFLYYLWANRRRSTAAREDQYLDPSVWVALTDRQNKHFRYTY</sequence>
<proteinExistence type="inferred from homology"/>
<dbReference type="OrthoDB" id="6730379at2759"/>
<dbReference type="InterPro" id="IPR020846">
    <property type="entry name" value="MFS_dom"/>
</dbReference>
<dbReference type="AlphaFoldDB" id="A0A2C5YFS3"/>
<evidence type="ECO:0000256" key="1">
    <source>
        <dbReference type="ARBA" id="ARBA00004141"/>
    </source>
</evidence>
<feature type="transmembrane region" description="Helical" evidence="8">
    <location>
        <begin position="237"/>
        <end position="259"/>
    </location>
</feature>
<dbReference type="EMBL" id="NJET01000007">
    <property type="protein sequence ID" value="PHH66556.1"/>
    <property type="molecule type" value="Genomic_DNA"/>
</dbReference>
<feature type="transmembrane region" description="Helical" evidence="8">
    <location>
        <begin position="307"/>
        <end position="332"/>
    </location>
</feature>
<evidence type="ECO:0000256" key="2">
    <source>
        <dbReference type="ARBA" id="ARBA00022448"/>
    </source>
</evidence>
<comment type="subcellular location">
    <subcellularLocation>
        <location evidence="1">Membrane</location>
        <topology evidence="1">Multi-pass membrane protein</topology>
    </subcellularLocation>
</comment>
<comment type="caution">
    <text evidence="10">The sequence shown here is derived from an EMBL/GenBank/DDBJ whole genome shotgun (WGS) entry which is preliminary data.</text>
</comment>
<dbReference type="Proteomes" id="UP000226192">
    <property type="component" value="Unassembled WGS sequence"/>
</dbReference>
<dbReference type="Pfam" id="PF07690">
    <property type="entry name" value="MFS_1"/>
    <property type="match status" value="1"/>
</dbReference>